<keyword evidence="3" id="KW-1185">Reference proteome</keyword>
<reference evidence="3" key="1">
    <citation type="submission" date="2015-09" db="EMBL/GenBank/DDBJ databases">
        <authorList>
            <consortium name="Pathogen Informatics"/>
        </authorList>
    </citation>
    <scope>NUCLEOTIDE SEQUENCE [LARGE SCALE GENOMIC DNA]</scope>
    <source>
        <strain evidence="3">Lake Konstanz</strain>
    </source>
</reference>
<organism evidence="2 3">
    <name type="scientific">Bodo saltans</name>
    <name type="common">Flagellated protozoan</name>
    <dbReference type="NCBI Taxonomy" id="75058"/>
    <lineage>
        <taxon>Eukaryota</taxon>
        <taxon>Discoba</taxon>
        <taxon>Euglenozoa</taxon>
        <taxon>Kinetoplastea</taxon>
        <taxon>Metakinetoplastina</taxon>
        <taxon>Eubodonida</taxon>
        <taxon>Bodonidae</taxon>
        <taxon>Bodo</taxon>
    </lineage>
</organism>
<gene>
    <name evidence="2" type="ORF">BSAL_53880</name>
</gene>
<accession>A0A0S4IM96</accession>
<feature type="region of interest" description="Disordered" evidence="1">
    <location>
        <begin position="18"/>
        <end position="42"/>
    </location>
</feature>
<name>A0A0S4IM96_BODSA</name>
<dbReference type="VEuPathDB" id="TriTrypDB:BSAL_53880"/>
<dbReference type="Proteomes" id="UP000051952">
    <property type="component" value="Unassembled WGS sequence"/>
</dbReference>
<evidence type="ECO:0000313" key="3">
    <source>
        <dbReference type="Proteomes" id="UP000051952"/>
    </source>
</evidence>
<evidence type="ECO:0000256" key="1">
    <source>
        <dbReference type="SAM" id="MobiDB-lite"/>
    </source>
</evidence>
<dbReference type="AlphaFoldDB" id="A0A0S4IM96"/>
<evidence type="ECO:0000313" key="2">
    <source>
        <dbReference type="EMBL" id="CUE72066.1"/>
    </source>
</evidence>
<protein>
    <submittedName>
        <fullName evidence="2">Uncharacterized protein</fullName>
    </submittedName>
</protein>
<sequence>MAACIAIWRSNEQLFCRPEQASPARKRPDTTAMRRPQPRRKR</sequence>
<proteinExistence type="predicted"/>
<dbReference type="EMBL" id="CYKH01000116">
    <property type="protein sequence ID" value="CUE72066.1"/>
    <property type="molecule type" value="Genomic_DNA"/>
</dbReference>